<name>A0ABR1IAZ6_9HYPO</name>
<comment type="caution">
    <text evidence="1">The sequence shown here is derived from an EMBL/GenBank/DDBJ whole genome shotgun (WGS) entry which is preliminary data.</text>
</comment>
<sequence>MNGFTMTELAAPQPMDLRIGAILRDAPVFQRDSAWQETVDQQIRDNTQQSAVDAREEPRHSQMMEEITYIATNMEEMGLHIHNLNKPNMPPKESRQSRELLTNLFHQTKEDFWLFLQKFHDLGSQLAPEGDVTGCSRGPGRGLTDSPKLSTNGIQSIEIIPSPEPNEQAKFKAAFPKTTQNGTQTLVAASTFETFLTALPEAAPPSSTTADREVELPVPKHPSFIGSDPVSKAIIEKDTRHITKQFSQIVGGSFSKTGLELGVVEVDGDDWVDDFCAAHRYLNGILIPITLPKNLFLWHARHFPVEADTWTRGALVRTMSVVTESPRSLHSYPLRHGRNLPSGKPNMLLHWNLEDVREPHVSARFKELVGAGRTLEKRIGAFSYKQMVVCITIPWWICDKDTTGDQKKAMVFLERMGIAGAIPVNENTDGAVQETLWCPSRIKVGGANHSVHAFIQETTFTGSPELEPAVAATPTPFVVVTVRKGQVCDWVDAVQCGLGMDSNALRYSITTEEPIDFAHLEKYYRSNRKPEPEASKNV</sequence>
<dbReference type="EMBL" id="JAZAVK010000019">
    <property type="protein sequence ID" value="KAK7430506.1"/>
    <property type="molecule type" value="Genomic_DNA"/>
</dbReference>
<gene>
    <name evidence="1" type="ORF">QQZ08_003025</name>
</gene>
<protein>
    <submittedName>
        <fullName evidence="1">Uncharacterized protein</fullName>
    </submittedName>
</protein>
<keyword evidence="2" id="KW-1185">Reference proteome</keyword>
<proteinExistence type="predicted"/>
<dbReference type="Proteomes" id="UP001498421">
    <property type="component" value="Unassembled WGS sequence"/>
</dbReference>
<evidence type="ECO:0000313" key="1">
    <source>
        <dbReference type="EMBL" id="KAK7430506.1"/>
    </source>
</evidence>
<organism evidence="1 2">
    <name type="scientific">Neonectria magnoliae</name>
    <dbReference type="NCBI Taxonomy" id="2732573"/>
    <lineage>
        <taxon>Eukaryota</taxon>
        <taxon>Fungi</taxon>
        <taxon>Dikarya</taxon>
        <taxon>Ascomycota</taxon>
        <taxon>Pezizomycotina</taxon>
        <taxon>Sordariomycetes</taxon>
        <taxon>Hypocreomycetidae</taxon>
        <taxon>Hypocreales</taxon>
        <taxon>Nectriaceae</taxon>
        <taxon>Neonectria</taxon>
    </lineage>
</organism>
<accession>A0ABR1IAZ6</accession>
<reference evidence="1 2" key="1">
    <citation type="journal article" date="2025" name="Microbiol. Resour. Announc.">
        <title>Draft genome sequences for Neonectria magnoliae and Neonectria punicea, canker pathogens of Liriodendron tulipifera and Acer saccharum in West Virginia.</title>
        <authorList>
            <person name="Petronek H.M."/>
            <person name="Kasson M.T."/>
            <person name="Metheny A.M."/>
            <person name="Stauder C.M."/>
            <person name="Lovett B."/>
            <person name="Lynch S.C."/>
            <person name="Garnas J.R."/>
            <person name="Kasson L.R."/>
            <person name="Stajich J.E."/>
        </authorList>
    </citation>
    <scope>NUCLEOTIDE SEQUENCE [LARGE SCALE GENOMIC DNA]</scope>
    <source>
        <strain evidence="1 2">NRRL 64651</strain>
    </source>
</reference>
<evidence type="ECO:0000313" key="2">
    <source>
        <dbReference type="Proteomes" id="UP001498421"/>
    </source>
</evidence>